<name>A0A0U1NKZ1_9RHOB</name>
<keyword evidence="1" id="KW-0175">Coiled coil</keyword>
<dbReference type="Proteomes" id="UP000048949">
    <property type="component" value="Unassembled WGS sequence"/>
</dbReference>
<evidence type="ECO:0000256" key="1">
    <source>
        <dbReference type="SAM" id="Coils"/>
    </source>
</evidence>
<evidence type="ECO:0000313" key="2">
    <source>
        <dbReference type="EMBL" id="CRK75396.1"/>
    </source>
</evidence>
<dbReference type="AlphaFoldDB" id="A0A0U1NKZ1"/>
<evidence type="ECO:0000313" key="3">
    <source>
        <dbReference type="Proteomes" id="UP000048949"/>
    </source>
</evidence>
<dbReference type="RefSeq" id="WP_048598830.1">
    <property type="nucleotide sequence ID" value="NZ_CBFHGK010000005.1"/>
</dbReference>
<keyword evidence="3" id="KW-1185">Reference proteome</keyword>
<proteinExistence type="predicted"/>
<dbReference type="EMBL" id="CVQV01000006">
    <property type="protein sequence ID" value="CRK75396.1"/>
    <property type="molecule type" value="Genomic_DNA"/>
</dbReference>
<dbReference type="GO" id="GO:0015562">
    <property type="term" value="F:efflux transmembrane transporter activity"/>
    <property type="evidence" value="ECO:0007669"/>
    <property type="project" value="TreeGrafter"/>
</dbReference>
<dbReference type="GO" id="GO:1990281">
    <property type="term" value="C:efflux pump complex"/>
    <property type="evidence" value="ECO:0007669"/>
    <property type="project" value="TreeGrafter"/>
</dbReference>
<dbReference type="STRING" id="282199.GCA_001049735_01442"/>
<sequence length="483" mass="51859">MRFLLRSLMGMVMLALTAGLVSFAGYSVVSAVREKAAQTPFARPARERTFTVNVVPFEPTTVVPEMTVFGQIESRRTLDLRAAVAGPVIEVSPNFTEGGRVSEGELLVRIDPFEAQTALARVKADVSDALAEQREATAALLLAKDDLAGVTAQRDLRSRALVRQQDLKDRGVGTDAAVEAAELAVAAADQAILTRRQAVQQAQARVDRADAQIERLDISRMEAERRLADTQIRAKFDGTLADVAVVEGTRAAQGAALAQLVDPAQLEVAFRLSTTQYARLLDDAGALTQAPVTVTLDVLGTDMKSSGVIAREGASVGEGQTGRLVFARLNDPRGMRPGDFVSVSIAEPALNWVVSLPAAAVNASGELLVLGEDERLEVVQAQVLRRQGDFVLVRARNMEGREVVTARSPVLGAGIKVRPLRADAVVEEPQTVALTPERRAKLVAFINANTRMPKAAKDRVLAQLNQDVVPARVVERIEARMGS</sequence>
<protein>
    <submittedName>
        <fullName evidence="2">Toluene efflux pump periplasmic linker protein TtgD</fullName>
    </submittedName>
</protein>
<dbReference type="Gene3D" id="1.10.287.470">
    <property type="entry name" value="Helix hairpin bin"/>
    <property type="match status" value="1"/>
</dbReference>
<dbReference type="PANTHER" id="PTHR30469:SF15">
    <property type="entry name" value="HLYD FAMILY OF SECRETION PROTEINS"/>
    <property type="match status" value="1"/>
</dbReference>
<dbReference type="SUPFAM" id="SSF111369">
    <property type="entry name" value="HlyD-like secretion proteins"/>
    <property type="match status" value="1"/>
</dbReference>
<accession>A0A0U1NKZ1</accession>
<feature type="coiled-coil region" evidence="1">
    <location>
        <begin position="199"/>
        <end position="233"/>
    </location>
</feature>
<organism evidence="2 3">
    <name type="scientific">Nereida ignava</name>
    <dbReference type="NCBI Taxonomy" id="282199"/>
    <lineage>
        <taxon>Bacteria</taxon>
        <taxon>Pseudomonadati</taxon>
        <taxon>Pseudomonadota</taxon>
        <taxon>Alphaproteobacteria</taxon>
        <taxon>Rhodobacterales</taxon>
        <taxon>Roseobacteraceae</taxon>
        <taxon>Nereida</taxon>
    </lineage>
</organism>
<dbReference type="Gene3D" id="2.40.50.100">
    <property type="match status" value="1"/>
</dbReference>
<dbReference type="PANTHER" id="PTHR30469">
    <property type="entry name" value="MULTIDRUG RESISTANCE PROTEIN MDTA"/>
    <property type="match status" value="1"/>
</dbReference>
<dbReference type="Gene3D" id="2.40.30.170">
    <property type="match status" value="1"/>
</dbReference>
<reference evidence="2 3" key="1">
    <citation type="submission" date="2015-04" db="EMBL/GenBank/DDBJ databases">
        <authorList>
            <person name="Syromyatnikov M.Y."/>
            <person name="Popov V.N."/>
        </authorList>
    </citation>
    <scope>NUCLEOTIDE SEQUENCE [LARGE SCALE GENOMIC DNA]</scope>
    <source>
        <strain evidence="2 3">CECT 5292</strain>
    </source>
</reference>
<gene>
    <name evidence="2" type="primary">ttgD</name>
    <name evidence="2" type="ORF">NIG5292_01443</name>
</gene>
<dbReference type="OrthoDB" id="7626141at2"/>
<dbReference type="Gene3D" id="2.40.420.20">
    <property type="match status" value="1"/>
</dbReference>